<dbReference type="InterPro" id="IPR029062">
    <property type="entry name" value="Class_I_gatase-like"/>
</dbReference>
<feature type="transmembrane region" description="Helical" evidence="1">
    <location>
        <begin position="20"/>
        <end position="40"/>
    </location>
</feature>
<proteinExistence type="predicted"/>
<dbReference type="AlphaFoldDB" id="A0A517P0M6"/>
<evidence type="ECO:0000256" key="1">
    <source>
        <dbReference type="SAM" id="Phobius"/>
    </source>
</evidence>
<reference evidence="2 3" key="1">
    <citation type="submission" date="2019-02" db="EMBL/GenBank/DDBJ databases">
        <title>Deep-cultivation of Planctomycetes and their phenomic and genomic characterization uncovers novel biology.</title>
        <authorList>
            <person name="Wiegand S."/>
            <person name="Jogler M."/>
            <person name="Boedeker C."/>
            <person name="Pinto D."/>
            <person name="Vollmers J."/>
            <person name="Rivas-Marin E."/>
            <person name="Kohn T."/>
            <person name="Peeters S.H."/>
            <person name="Heuer A."/>
            <person name="Rast P."/>
            <person name="Oberbeckmann S."/>
            <person name="Bunk B."/>
            <person name="Jeske O."/>
            <person name="Meyerdierks A."/>
            <person name="Storesund J.E."/>
            <person name="Kallscheuer N."/>
            <person name="Luecker S."/>
            <person name="Lage O.M."/>
            <person name="Pohl T."/>
            <person name="Merkel B.J."/>
            <person name="Hornburger P."/>
            <person name="Mueller R.-W."/>
            <person name="Bruemmer F."/>
            <person name="Labrenz M."/>
            <person name="Spormann A.M."/>
            <person name="Op den Camp H."/>
            <person name="Overmann J."/>
            <person name="Amann R."/>
            <person name="Jetten M.S.M."/>
            <person name="Mascher T."/>
            <person name="Medema M.H."/>
            <person name="Devos D.P."/>
            <person name="Kaster A.-K."/>
            <person name="Ovreas L."/>
            <person name="Rohde M."/>
            <person name="Galperin M.Y."/>
            <person name="Jogler C."/>
        </authorList>
    </citation>
    <scope>NUCLEOTIDE SEQUENCE [LARGE SCALE GENOMIC DNA]</scope>
    <source>
        <strain evidence="2 3">K23_9</strain>
    </source>
</reference>
<evidence type="ECO:0000313" key="2">
    <source>
        <dbReference type="EMBL" id="QDT12926.1"/>
    </source>
</evidence>
<evidence type="ECO:0000313" key="3">
    <source>
        <dbReference type="Proteomes" id="UP000319817"/>
    </source>
</evidence>
<keyword evidence="1" id="KW-0812">Transmembrane</keyword>
<dbReference type="PANTHER" id="PTHR37947:SF1">
    <property type="entry name" value="BLL2462 PROTEIN"/>
    <property type="match status" value="1"/>
</dbReference>
<feature type="transmembrane region" description="Helical" evidence="1">
    <location>
        <begin position="52"/>
        <end position="70"/>
    </location>
</feature>
<dbReference type="EMBL" id="CP036526">
    <property type="protein sequence ID" value="QDT12926.1"/>
    <property type="molecule type" value="Genomic_DNA"/>
</dbReference>
<organism evidence="2 3">
    <name type="scientific">Stieleria marina</name>
    <dbReference type="NCBI Taxonomy" id="1930275"/>
    <lineage>
        <taxon>Bacteria</taxon>
        <taxon>Pseudomonadati</taxon>
        <taxon>Planctomycetota</taxon>
        <taxon>Planctomycetia</taxon>
        <taxon>Pirellulales</taxon>
        <taxon>Pirellulaceae</taxon>
        <taxon>Stieleria</taxon>
    </lineage>
</organism>
<keyword evidence="1" id="KW-0472">Membrane</keyword>
<accession>A0A517P0M6</accession>
<sequence length="990" mass="109587">MNDLTATQTVTETTFDGPLSLSTTLLLAVVLLAVFAWSLYRERHVLGSRTTIGFAVLRLICLATILWMLLAPTRVLVETDTTPRTIAIVADTSASMTTVDPPGTADEIRWIAAKASGSTLSDEPGSVSAMHPVVLSDNALVSLGIADRELVASIEAVRQHRPDQQVAKSIAATQKAIQRCGDNVQRLRLASLVDHEQSQQIEPVLRNAKRLLQSPEFQNFQTLAKRLSAGRTPRQSDWRESLRDLQHRVRGTLQVLQELSRLVADAESQAIATYPQNSRIERVATFLGTLKKQTLESMDRSVNIRWSQFSKVSQNLDDVESPHLSLLGQVADVNGSPAESHSQSVAMTNLSSALLPLRSNESQIPIAAAFVFSDVAHNDTGTVGVSDDPGPDVSDEGTTSARTHFVKLPTEVAASLGETPVYIIPIGNANRLRDVNLVGVDSPTVAMRNDDIVVEAHLEAYQCQGDRCTVQLLDGADVVDFREIQFDSDFVSRTIRFQRRVSEIGEASLSVVVSGVDGEMTQTNNLRKVIVNVTRNQIKVLLADEMPRWEFRYLAQLFRRDPKVECDEMLFRPRLIATGDRQSSRTFPTTVDQWDEYDVVILGDLPPEHLPVAAQESLAEYLRHRGGTLVMIAGSRAMPDAFAKSPLAELLPVTKTNERLRAPEGFAFQATREGRSHVALMIGETQQATQTAWDFVNRFSPLHDVSSWRRPKPTAKNLIAVVPRRVGVPRKGAAADAAPRIAGDEMPENQDSFLCWQPIGRGRVVYFSGPDTYRLRFLRGDRYHYRFWGQMLRWAIASELSSGAKQVRLRTDKTDYQSGQDVDVEVRLSGDDGVPLVDQSDVSLRVTSGDIDEQISLRADEEIPGLYHGQVNSPRAGVYAVTPVGDFIDQLPESETAHDLGLSFTVQADIPMELSDTRCDRVLASQITELTGGQVLPPSAVAEVLALTDLEPIVTQTIQQTPLWSQWKYLWLVFGCLQTEWIIRKWRGLS</sequence>
<dbReference type="Gene3D" id="3.40.50.880">
    <property type="match status" value="1"/>
</dbReference>
<dbReference type="SUPFAM" id="SSF52317">
    <property type="entry name" value="Class I glutamine amidotransferase-like"/>
    <property type="match status" value="1"/>
</dbReference>
<evidence type="ECO:0008006" key="4">
    <source>
        <dbReference type="Google" id="ProtNLM"/>
    </source>
</evidence>
<dbReference type="Proteomes" id="UP000319817">
    <property type="component" value="Chromosome"/>
</dbReference>
<dbReference type="RefSeq" id="WP_145420742.1">
    <property type="nucleotide sequence ID" value="NZ_CP036526.1"/>
</dbReference>
<dbReference type="OrthoDB" id="252901at2"/>
<keyword evidence="1" id="KW-1133">Transmembrane helix</keyword>
<dbReference type="PANTHER" id="PTHR37947">
    <property type="entry name" value="BLL2462 PROTEIN"/>
    <property type="match status" value="1"/>
</dbReference>
<keyword evidence="3" id="KW-1185">Reference proteome</keyword>
<protein>
    <recommendedName>
        <fullName evidence="4">Glutamine amidotransferase domain-containing protein</fullName>
    </recommendedName>
</protein>
<name>A0A517P0M6_9BACT</name>
<gene>
    <name evidence="2" type="ORF">K239x_49410</name>
</gene>